<dbReference type="InterPro" id="IPR003374">
    <property type="entry name" value="ApbE-like_sf"/>
</dbReference>
<evidence type="ECO:0000313" key="13">
    <source>
        <dbReference type="Proteomes" id="UP000267368"/>
    </source>
</evidence>
<dbReference type="EC" id="2.7.1.180" evidence="1 10"/>
<evidence type="ECO:0000256" key="11">
    <source>
        <dbReference type="PIRSR" id="PIRSR006268-2"/>
    </source>
</evidence>
<evidence type="ECO:0000256" key="1">
    <source>
        <dbReference type="ARBA" id="ARBA00011955"/>
    </source>
</evidence>
<evidence type="ECO:0000256" key="5">
    <source>
        <dbReference type="ARBA" id="ARBA00022723"/>
    </source>
</evidence>
<keyword evidence="3 10" id="KW-0285">Flavoprotein</keyword>
<evidence type="ECO:0000256" key="3">
    <source>
        <dbReference type="ARBA" id="ARBA00022630"/>
    </source>
</evidence>
<accession>A0A3N0ADQ1</accession>
<dbReference type="Pfam" id="PF02424">
    <property type="entry name" value="ApbE"/>
    <property type="match status" value="1"/>
</dbReference>
<keyword evidence="6 10" id="KW-0274">FAD</keyword>
<gene>
    <name evidence="12" type="ORF">DMP07_08300</name>
</gene>
<comment type="caution">
    <text evidence="12">The sequence shown here is derived from an EMBL/GenBank/DDBJ whole genome shotgun (WGS) entry which is preliminary data.</text>
</comment>
<dbReference type="SUPFAM" id="SSF143631">
    <property type="entry name" value="ApbE-like"/>
    <property type="match status" value="1"/>
</dbReference>
<name>A0A3N0ADQ1_9ACTN</name>
<keyword evidence="4 10" id="KW-0808">Transferase</keyword>
<evidence type="ECO:0000256" key="2">
    <source>
        <dbReference type="ARBA" id="ARBA00016337"/>
    </source>
</evidence>
<feature type="binding site" evidence="11">
    <location>
        <position position="268"/>
    </location>
    <ligand>
        <name>Mg(2+)</name>
        <dbReference type="ChEBI" id="CHEBI:18420"/>
    </ligand>
</feature>
<comment type="cofactor">
    <cofactor evidence="11">
        <name>Mg(2+)</name>
        <dbReference type="ChEBI" id="CHEBI:18420"/>
    </cofactor>
    <cofactor evidence="11">
        <name>Mn(2+)</name>
        <dbReference type="ChEBI" id="CHEBI:29035"/>
    </cofactor>
    <text evidence="11">Magnesium. Can also use manganese.</text>
</comment>
<feature type="binding site" evidence="11">
    <location>
        <position position="148"/>
    </location>
    <ligand>
        <name>Mg(2+)</name>
        <dbReference type="ChEBI" id="CHEBI:18420"/>
    </ligand>
</feature>
<dbReference type="GO" id="GO:0016740">
    <property type="term" value="F:transferase activity"/>
    <property type="evidence" value="ECO:0007669"/>
    <property type="project" value="UniProtKB-UniRule"/>
</dbReference>
<protein>
    <recommendedName>
        <fullName evidence="2 10">FAD:protein FMN transferase</fullName>
        <ecNumber evidence="1 10">2.7.1.180</ecNumber>
    </recommendedName>
    <alternativeName>
        <fullName evidence="8 10">Flavin transferase</fullName>
    </alternativeName>
</protein>
<comment type="similarity">
    <text evidence="10">Belongs to the ApbE family.</text>
</comment>
<evidence type="ECO:0000256" key="7">
    <source>
        <dbReference type="ARBA" id="ARBA00022842"/>
    </source>
</evidence>
<keyword evidence="13" id="KW-1185">Reference proteome</keyword>
<evidence type="ECO:0000256" key="6">
    <source>
        <dbReference type="ARBA" id="ARBA00022827"/>
    </source>
</evidence>
<keyword evidence="7 10" id="KW-0460">Magnesium</keyword>
<evidence type="ECO:0000256" key="4">
    <source>
        <dbReference type="ARBA" id="ARBA00022679"/>
    </source>
</evidence>
<proteinExistence type="inferred from homology"/>
<evidence type="ECO:0000313" key="12">
    <source>
        <dbReference type="EMBL" id="RNL18715.1"/>
    </source>
</evidence>
<comment type="catalytic activity">
    <reaction evidence="9 10">
        <text>L-threonyl-[protein] + FAD = FMN-L-threonyl-[protein] + AMP + H(+)</text>
        <dbReference type="Rhea" id="RHEA:36847"/>
        <dbReference type="Rhea" id="RHEA-COMP:11060"/>
        <dbReference type="Rhea" id="RHEA-COMP:11061"/>
        <dbReference type="ChEBI" id="CHEBI:15378"/>
        <dbReference type="ChEBI" id="CHEBI:30013"/>
        <dbReference type="ChEBI" id="CHEBI:57692"/>
        <dbReference type="ChEBI" id="CHEBI:74257"/>
        <dbReference type="ChEBI" id="CHEBI:456215"/>
        <dbReference type="EC" id="2.7.1.180"/>
    </reaction>
</comment>
<organism evidence="12 13">
    <name type="scientific">Slackia faecicanis</name>
    <dbReference type="NCBI Taxonomy" id="255723"/>
    <lineage>
        <taxon>Bacteria</taxon>
        <taxon>Bacillati</taxon>
        <taxon>Actinomycetota</taxon>
        <taxon>Coriobacteriia</taxon>
        <taxon>Eggerthellales</taxon>
        <taxon>Eggerthellaceae</taxon>
        <taxon>Slackia</taxon>
    </lineage>
</organism>
<evidence type="ECO:0000256" key="10">
    <source>
        <dbReference type="PIRNR" id="PIRNR006268"/>
    </source>
</evidence>
<evidence type="ECO:0000256" key="8">
    <source>
        <dbReference type="ARBA" id="ARBA00031306"/>
    </source>
</evidence>
<reference evidence="13" key="1">
    <citation type="submission" date="2018-05" db="EMBL/GenBank/DDBJ databases">
        <title>Genome Sequencing of selected type strains of the family Eggerthellaceae.</title>
        <authorList>
            <person name="Danylec N."/>
            <person name="Stoll D.A."/>
            <person name="Doetsch A."/>
            <person name="Huch M."/>
        </authorList>
    </citation>
    <scope>NUCLEOTIDE SEQUENCE [LARGE SCALE GENOMIC DNA]</scope>
    <source>
        <strain evidence="13">DSM 17537</strain>
    </source>
</reference>
<dbReference type="GO" id="GO:0046872">
    <property type="term" value="F:metal ion binding"/>
    <property type="evidence" value="ECO:0007669"/>
    <property type="project" value="UniProtKB-UniRule"/>
</dbReference>
<keyword evidence="5 10" id="KW-0479">Metal-binding</keyword>
<dbReference type="EMBL" id="QICB01000008">
    <property type="protein sequence ID" value="RNL18715.1"/>
    <property type="molecule type" value="Genomic_DNA"/>
</dbReference>
<evidence type="ECO:0000256" key="9">
    <source>
        <dbReference type="ARBA" id="ARBA00048540"/>
    </source>
</evidence>
<dbReference type="Proteomes" id="UP000267368">
    <property type="component" value="Unassembled WGS sequence"/>
</dbReference>
<dbReference type="AlphaFoldDB" id="A0A3N0ADQ1"/>
<dbReference type="Gene3D" id="3.10.520.10">
    <property type="entry name" value="ApbE-like domains"/>
    <property type="match status" value="1"/>
</dbReference>
<dbReference type="PANTHER" id="PTHR30040">
    <property type="entry name" value="THIAMINE BIOSYNTHESIS LIPOPROTEIN APBE"/>
    <property type="match status" value="1"/>
</dbReference>
<sequence>MFYAFNTVVSLQAFAEEDACREAFQRTLNACRRFERLFSRTLPRSDISRINDARGAWVDVSRETFDLLTASVRYCAESGGVFDITMGSAVRLWDFHRGIIADEAKLKAALRHVDWRGIEFDEAESEYDGKARYRIRLDDPDSSVDVGGTAKGYIADAVGAILLQAGVHSFIVNLGGNVLAHGMKPDGNPWKIGLQDPRETRESGKILGAVPLMDASAVTSGTYERSFERGGTTYHHILDPETGFPVQTDIAGATVVARTSLDAEGYSTTLLALGKERAVRFVREHPSIMAAYLADDEGRVVAIEQPSRPA</sequence>
<dbReference type="InterPro" id="IPR024932">
    <property type="entry name" value="ApbE"/>
</dbReference>
<dbReference type="PANTHER" id="PTHR30040:SF2">
    <property type="entry name" value="FAD:PROTEIN FMN TRANSFERASE"/>
    <property type="match status" value="1"/>
</dbReference>
<dbReference type="PIRSF" id="PIRSF006268">
    <property type="entry name" value="ApbE"/>
    <property type="match status" value="1"/>
</dbReference>
<dbReference type="OrthoDB" id="9778595at2"/>